<evidence type="ECO:0000313" key="4">
    <source>
        <dbReference type="EMBL" id="KAB1065724.1"/>
    </source>
</evidence>
<sequence length="281" mass="32643">MNPFMKRVIVLAAFIIAAFSGFTQTSWSDVQENGEGTLKVFIQEEYPFAYFENGELVGIEVDILKSFEKWVENREGVELNVEFVRYNQFIKLYEDVKASKNVVGAAFTTINKQRAQEVDFTPTYLRNSSVLVSRMDVPTLRSFSDFENVFGEKTALVIRGTTHEKELMEVKELHNKKMIVKYVNQPDEMLPLLTFTNDYYAMVDLLTYWNFVKQNDGDLKLHRIATVDKEEYGFMLPKDSDWSEPFNKFFTEGFGFTASEDYRKILNKYLGDEVIDAVVKE</sequence>
<organism evidence="4 5">
    <name type="scientific">Salibacter halophilus</name>
    <dbReference type="NCBI Taxonomy" id="1803916"/>
    <lineage>
        <taxon>Bacteria</taxon>
        <taxon>Pseudomonadati</taxon>
        <taxon>Bacteroidota</taxon>
        <taxon>Flavobacteriia</taxon>
        <taxon>Flavobacteriales</taxon>
        <taxon>Salibacteraceae</taxon>
        <taxon>Salibacter</taxon>
    </lineage>
</organism>
<dbReference type="InterPro" id="IPR001638">
    <property type="entry name" value="Solute-binding_3/MltF_N"/>
</dbReference>
<feature type="domain" description="Solute-binding protein family 3/N-terminal" evidence="3">
    <location>
        <begin position="37"/>
        <end position="273"/>
    </location>
</feature>
<dbReference type="SMART" id="SM00062">
    <property type="entry name" value="PBPb"/>
    <property type="match status" value="1"/>
</dbReference>
<dbReference type="SUPFAM" id="SSF53850">
    <property type="entry name" value="Periplasmic binding protein-like II"/>
    <property type="match status" value="1"/>
</dbReference>
<name>A0A6N6M724_9FLAO</name>
<gene>
    <name evidence="4" type="ORF">F3059_03440</name>
</gene>
<reference evidence="4 5" key="1">
    <citation type="submission" date="2019-09" db="EMBL/GenBank/DDBJ databases">
        <title>Genomes of Cryomorphaceae.</title>
        <authorList>
            <person name="Bowman J.P."/>
        </authorList>
    </citation>
    <scope>NUCLEOTIDE SEQUENCE [LARGE SCALE GENOMIC DNA]</scope>
    <source>
        <strain evidence="4 5">KCTC 52047</strain>
    </source>
</reference>
<feature type="chain" id="PRO_5026788381" evidence="2">
    <location>
        <begin position="24"/>
        <end position="281"/>
    </location>
</feature>
<dbReference type="PANTHER" id="PTHR35936">
    <property type="entry name" value="MEMBRANE-BOUND LYTIC MUREIN TRANSGLYCOSYLASE F"/>
    <property type="match status" value="1"/>
</dbReference>
<comment type="caution">
    <text evidence="4">The sequence shown here is derived from an EMBL/GenBank/DDBJ whole genome shotgun (WGS) entry which is preliminary data.</text>
</comment>
<accession>A0A6N6M724</accession>
<dbReference type="Gene3D" id="3.40.190.10">
    <property type="entry name" value="Periplasmic binding protein-like II"/>
    <property type="match status" value="2"/>
</dbReference>
<evidence type="ECO:0000256" key="1">
    <source>
        <dbReference type="ARBA" id="ARBA00022729"/>
    </source>
</evidence>
<dbReference type="EMBL" id="WACR01000002">
    <property type="protein sequence ID" value="KAB1065724.1"/>
    <property type="molecule type" value="Genomic_DNA"/>
</dbReference>
<dbReference type="OrthoDB" id="973690at2"/>
<evidence type="ECO:0000256" key="2">
    <source>
        <dbReference type="SAM" id="SignalP"/>
    </source>
</evidence>
<dbReference type="Pfam" id="PF00497">
    <property type="entry name" value="SBP_bac_3"/>
    <property type="match status" value="1"/>
</dbReference>
<protein>
    <submittedName>
        <fullName evidence="4">Amino acid ABC transporter substrate-binding protein</fullName>
    </submittedName>
</protein>
<keyword evidence="5" id="KW-1185">Reference proteome</keyword>
<evidence type="ECO:0000259" key="3">
    <source>
        <dbReference type="SMART" id="SM00062"/>
    </source>
</evidence>
<keyword evidence="1 2" id="KW-0732">Signal</keyword>
<proteinExistence type="predicted"/>
<dbReference type="PANTHER" id="PTHR35936:SF19">
    <property type="entry name" value="AMINO-ACID-BINDING PROTEIN YXEM-RELATED"/>
    <property type="match status" value="1"/>
</dbReference>
<feature type="signal peptide" evidence="2">
    <location>
        <begin position="1"/>
        <end position="23"/>
    </location>
</feature>
<evidence type="ECO:0000313" key="5">
    <source>
        <dbReference type="Proteomes" id="UP000435357"/>
    </source>
</evidence>
<dbReference type="AlphaFoldDB" id="A0A6N6M724"/>
<dbReference type="Proteomes" id="UP000435357">
    <property type="component" value="Unassembled WGS sequence"/>
</dbReference>